<evidence type="ECO:0000313" key="2">
    <source>
        <dbReference type="EMBL" id="KAL3104313.1"/>
    </source>
</evidence>
<protein>
    <submittedName>
        <fullName evidence="2">Uncharacterized protein</fullName>
    </submittedName>
</protein>
<dbReference type="AlphaFoldDB" id="A0ABD2KN46"/>
<keyword evidence="3" id="KW-1185">Reference proteome</keyword>
<dbReference type="EMBL" id="JBICBT010000716">
    <property type="protein sequence ID" value="KAL3104313.1"/>
    <property type="molecule type" value="Genomic_DNA"/>
</dbReference>
<reference evidence="2 3" key="1">
    <citation type="submission" date="2024-10" db="EMBL/GenBank/DDBJ databases">
        <authorList>
            <person name="Kim D."/>
        </authorList>
    </citation>
    <scope>NUCLEOTIDE SEQUENCE [LARGE SCALE GENOMIC DNA]</scope>
    <source>
        <strain evidence="2">BH-2024</strain>
    </source>
</reference>
<dbReference type="Proteomes" id="UP001620626">
    <property type="component" value="Unassembled WGS sequence"/>
</dbReference>
<accession>A0ABD2KN46</accession>
<evidence type="ECO:0000256" key="1">
    <source>
        <dbReference type="SAM" id="Coils"/>
    </source>
</evidence>
<proteinExistence type="predicted"/>
<keyword evidence="1" id="KW-0175">Coiled coil</keyword>
<name>A0ABD2KN46_9BILA</name>
<comment type="caution">
    <text evidence="2">The sequence shown here is derived from an EMBL/GenBank/DDBJ whole genome shotgun (WGS) entry which is preliminary data.</text>
</comment>
<evidence type="ECO:0000313" key="3">
    <source>
        <dbReference type="Proteomes" id="UP001620626"/>
    </source>
</evidence>
<sequence length="378" mass="43711">MEQSLKIDCQLPSQEQAENYAAILELFQKIEQRHLMLNLNDTIPMEKYKAIKSSILAKSAVASMQEKLNTILNGANSAEEVWQALNKLNSGLHYYPCWLQAMADGNEWKRESMLHFAQIVRLDLMKASLIALHCAYISNNDDEFDIDTNFKDIQFSLQETAAHVADWVEKMLEITWPKISIFRAISAIGVWDIEESKKEYQRVAEKIKEELIVLGAEKYEYTVIVFPNWTDPEAMAIICEANSCFELIDVKKVNVIVVQIEDNEANYELACKAAAWFMPQIKAKMMHTIRVWWDRKTDLDRKTDIKLIDLAKELKQSLQFYRNLVLIHNWKFFSSAATITLGVAKTYFKSVMAEQGFNHKIEPVSFVDAEIFHVHMLL</sequence>
<feature type="coiled-coil region" evidence="1">
    <location>
        <begin position="190"/>
        <end position="217"/>
    </location>
</feature>
<organism evidence="2 3">
    <name type="scientific">Heterodera trifolii</name>
    <dbReference type="NCBI Taxonomy" id="157864"/>
    <lineage>
        <taxon>Eukaryota</taxon>
        <taxon>Metazoa</taxon>
        <taxon>Ecdysozoa</taxon>
        <taxon>Nematoda</taxon>
        <taxon>Chromadorea</taxon>
        <taxon>Rhabditida</taxon>
        <taxon>Tylenchina</taxon>
        <taxon>Tylenchomorpha</taxon>
        <taxon>Tylenchoidea</taxon>
        <taxon>Heteroderidae</taxon>
        <taxon>Heteroderinae</taxon>
        <taxon>Heterodera</taxon>
    </lineage>
</organism>
<gene>
    <name evidence="2" type="ORF">niasHT_029098</name>
</gene>